<dbReference type="EMBL" id="JN171845">
    <property type="protein sequence ID" value="AET11877.1"/>
    <property type="molecule type" value="Genomic_DNA"/>
</dbReference>
<dbReference type="GO" id="GO:0019028">
    <property type="term" value="C:viral capsid"/>
    <property type="evidence" value="ECO:0007669"/>
    <property type="project" value="UniProtKB-UniRule"/>
</dbReference>
<dbReference type="GO" id="GO:0005198">
    <property type="term" value="F:structural molecule activity"/>
    <property type="evidence" value="ECO:0007669"/>
    <property type="project" value="UniProtKB-UniRule"/>
</dbReference>
<evidence type="ECO:0000256" key="9">
    <source>
        <dbReference type="ARBA" id="ARBA00022952"/>
    </source>
</evidence>
<keyword evidence="14 15" id="KW-1160">Virus entry into host cell</keyword>
<keyword evidence="13 15" id="KW-1015">Disulfide bond</keyword>
<comment type="PTM">
    <text evidence="15">Highly phosphorylated.</text>
</comment>
<keyword evidence="9 15" id="KW-1177">Microtubular inwards viral transport</keyword>
<comment type="function">
    <text evidence="15">Minor protein of the capsid that localizes along the inner surface of the virion, within the central cavities beneath the L1 pentamers. Plays a role in capsid stabilization through interaction with the major capsid protein L1. Once the virion enters the host cell, L2 escorts the genomic DNA into the nucleus by promoting escape from the endosomal compartments and traffic through the host Golgi network. Mechanistically, the C-terminus of L2 possesses a cell-penetrating peptide that protudes from the host endosome, interacts with host cytoplasmic retromer cargo and thereby mediates the capsid delivery to the host trans-Golgi network. Plays a role through its interaction with host dynein in the intracellular microtubule-dependent transport of viral capsid toward the nucleus. Mediates the viral genome import into the nucleus through binding to host importins. Once within the nucleus, L2 localizes viral genomes to host PML bodies in order to activate early gene expression for establishment of infection. Later on, promotes late gene expression by interacting with the viral E2 protein and by inhibiting its transcriptional activation functions. During virion assembly, encapsidates the genome by direct interaction with the viral DNA.</text>
</comment>
<gene>
    <name evidence="15 16" type="primary">L2</name>
</gene>
<dbReference type="GO" id="GO:0046718">
    <property type="term" value="P:symbiont entry into host cell"/>
    <property type="evidence" value="ECO:0007669"/>
    <property type="project" value="UniProtKB-KW"/>
</dbReference>
<accession>G8GMM9</accession>
<comment type="similarity">
    <text evidence="15">Belongs to the papillomaviridae L2 protein family.</text>
</comment>
<keyword evidence="10" id="KW-1039">Host endosome</keyword>
<keyword evidence="2 15" id="KW-0597">Phosphoprotein</keyword>
<evidence type="ECO:0000256" key="1">
    <source>
        <dbReference type="ARBA" id="ARBA00022524"/>
    </source>
</evidence>
<evidence type="ECO:0000256" key="13">
    <source>
        <dbReference type="ARBA" id="ARBA00023157"/>
    </source>
</evidence>
<dbReference type="InterPro" id="IPR000784">
    <property type="entry name" value="Late_L2"/>
</dbReference>
<evidence type="ECO:0000256" key="8">
    <source>
        <dbReference type="ARBA" id="ARBA00022921"/>
    </source>
</evidence>
<keyword evidence="7 15" id="KW-0946">Virion</keyword>
<evidence type="ECO:0000256" key="10">
    <source>
        <dbReference type="ARBA" id="ARBA00023046"/>
    </source>
</evidence>
<keyword evidence="1 15" id="KW-1163">Viral penetration into host nucleus</keyword>
<evidence type="ECO:0000256" key="3">
    <source>
        <dbReference type="ARBA" id="ARBA00022561"/>
    </source>
</evidence>
<dbReference type="GO" id="GO:0075521">
    <property type="term" value="P:microtubule-dependent intracellular transport of viral material towards nucleus"/>
    <property type="evidence" value="ECO:0007669"/>
    <property type="project" value="UniProtKB-UniRule"/>
</dbReference>
<evidence type="ECO:0000313" key="17">
    <source>
        <dbReference type="Proteomes" id="UP000129753"/>
    </source>
</evidence>
<keyword evidence="6" id="KW-1040">Host Golgi apparatus</keyword>
<organism evidence="16 17">
    <name type="scientific">human papillomavirus 153</name>
    <dbReference type="NCBI Taxonomy" id="1110710"/>
    <lineage>
        <taxon>Viruses</taxon>
        <taxon>Monodnaviria</taxon>
        <taxon>Shotokuvirae</taxon>
        <taxon>Cossaviricota</taxon>
        <taxon>Papovaviricetes</taxon>
        <taxon>Zurhausenvirales</taxon>
        <taxon>Papillomaviridae</taxon>
        <taxon>Firstpapillomavirinae</taxon>
        <taxon>Gammapapillomavirus</taxon>
        <taxon>Gammapapillomavirus 13</taxon>
    </lineage>
</organism>
<keyword evidence="11 15" id="KW-1176">Cytoplasmic inwards viral transport</keyword>
<evidence type="ECO:0000256" key="14">
    <source>
        <dbReference type="ARBA" id="ARBA00023296"/>
    </source>
</evidence>
<evidence type="ECO:0000256" key="15">
    <source>
        <dbReference type="HAMAP-Rule" id="MF_04003"/>
    </source>
</evidence>
<proteinExistence type="inferred from homology"/>
<evidence type="ECO:0000256" key="4">
    <source>
        <dbReference type="ARBA" id="ARBA00022562"/>
    </source>
</evidence>
<evidence type="ECO:0000256" key="2">
    <source>
        <dbReference type="ARBA" id="ARBA00022553"/>
    </source>
</evidence>
<dbReference type="Pfam" id="PF00513">
    <property type="entry name" value="Late_protein_L2"/>
    <property type="match status" value="1"/>
</dbReference>
<evidence type="ECO:0000256" key="7">
    <source>
        <dbReference type="ARBA" id="ARBA00022844"/>
    </source>
</evidence>
<dbReference type="HAMAP" id="MF_04003">
    <property type="entry name" value="PPV_L2"/>
    <property type="match status" value="1"/>
</dbReference>
<dbReference type="Proteomes" id="UP000129753">
    <property type="component" value="Segment"/>
</dbReference>
<keyword evidence="3 15" id="KW-0167">Capsid protein</keyword>
<dbReference type="GO" id="GO:0042025">
    <property type="term" value="C:host cell nucleus"/>
    <property type="evidence" value="ECO:0007669"/>
    <property type="project" value="UniProtKB-SubCell"/>
</dbReference>
<sequence length="511" mass="55984">MSNNRKRRAAPIDLYKSCQMGGDCFPDVQNKIEGTTLADRLLQIFSSVLYFGGLGIGSGKGTGGSTGYKPLTPGATQRPSQFPQTFRPTIPIDPLGGADVIPLDIIDASTPSVVPLIDGTPETTIISSGTGPTVEIGDLDVTTTVDISATSVARGDHPAIIDISEEGSSVIDVQNGPPPPKKLQLDTLLNPPETIDLVTPPTTTYRDSNINVFVDTHISGEVIGAESIPLDELSTIEQFEIEEPRQTSTPEARLNKAIYKAKTLYNRFVKQVPTQDLHTLLQPSRQVTFEFDNPAFSDDVSFEFINDLQEVTAAPNPDFQDIQTLSRPIISETESGSVRYSRLGQRASMQTRSGLVIGEKVHFYYDLSTIEPADSIELSTFVNTSADAIVQNEQIESLFIDEASALLPDEELLDSAAESFRNSHLVFSFTNEEAETVTLPILPSNFGLQPYIPDQFKKIFVSYPISGSDVAPYLPSIPLSPLYPTEVTVYGDSFVIDPFFLKRKRKRYTLY</sequence>
<feature type="disulfide bond" evidence="15">
    <location>
        <begin position="18"/>
        <end position="24"/>
    </location>
</feature>
<keyword evidence="5 15" id="KW-0945">Host-virus interaction</keyword>
<dbReference type="GO" id="GO:0075732">
    <property type="term" value="P:viral penetration into host nucleus"/>
    <property type="evidence" value="ECO:0007669"/>
    <property type="project" value="UniProtKB-KW"/>
</dbReference>
<name>G8GMM9_9PAPI</name>
<comment type="subunit">
    <text evidence="15">Interacts with major capsid protein L1. Interacts with E2; this interaction inhibits E2 transcriptional activity but not the DNA replication function E2. Interacts with host HSPA8; this interaction is required for L2 nuclear translocation. Interacts with host importins KPNB2 and KPNB3. Forms a complex with importin alpha2-beta1 heterodimers via interaction with the importin alpha2 adapter. Interacts with host DYNLT1; this interaction is essential for virus intracellular transport during entry. Interacts (via C-terminus) with host retromer subunits VPS35 AND VPS29.</text>
</comment>
<dbReference type="GO" id="GO:0003677">
    <property type="term" value="F:DNA binding"/>
    <property type="evidence" value="ECO:0007669"/>
    <property type="project" value="UniProtKB-UniRule"/>
</dbReference>
<dbReference type="GO" id="GO:0043657">
    <property type="term" value="C:host cell"/>
    <property type="evidence" value="ECO:0007669"/>
    <property type="project" value="GOC"/>
</dbReference>
<evidence type="ECO:0000256" key="11">
    <source>
        <dbReference type="ARBA" id="ARBA00023120"/>
    </source>
</evidence>
<evidence type="ECO:0000256" key="5">
    <source>
        <dbReference type="ARBA" id="ARBA00022581"/>
    </source>
</evidence>
<keyword evidence="12 15" id="KW-0238">DNA-binding</keyword>
<evidence type="ECO:0000256" key="6">
    <source>
        <dbReference type="ARBA" id="ARBA00022812"/>
    </source>
</evidence>
<comment type="caution">
    <text evidence="15">Lacks conserved residue(s) required for the propagation of feature annotation.</text>
</comment>
<evidence type="ECO:0000313" key="16">
    <source>
        <dbReference type="EMBL" id="AET11877.1"/>
    </source>
</evidence>
<evidence type="ECO:0000256" key="12">
    <source>
        <dbReference type="ARBA" id="ARBA00023125"/>
    </source>
</evidence>
<protein>
    <recommendedName>
        <fullName evidence="15">Minor capsid protein L2</fullName>
    </recommendedName>
</protein>
<reference evidence="16 17" key="1">
    <citation type="submission" date="2011-06" db="EMBL/GenBank/DDBJ databases">
        <title>A large spectrum of HPV-types in genital warts.</title>
        <authorList>
            <person name="Sturegard E."/>
            <person name="Johansson H.K."/>
            <person name="Johnsson A."/>
            <person name="Gustafsson E."/>
            <person name="Dillner J."/>
            <person name="Forslund O."/>
        </authorList>
    </citation>
    <scope>NUCLEOTIDE SEQUENCE [LARGE SCALE GENOMIC DNA]</scope>
</reference>
<comment type="subcellular location">
    <subcellularLocation>
        <location evidence="15">Virion</location>
    </subcellularLocation>
    <subcellularLocation>
        <location evidence="15">Host nucleus</location>
    </subcellularLocation>
</comment>
<keyword evidence="8 15" id="KW-0426">Late protein</keyword>
<keyword evidence="4 15" id="KW-1048">Host nucleus</keyword>